<accession>A0ABT1MNT2</accession>
<evidence type="ECO:0000256" key="7">
    <source>
        <dbReference type="ARBA" id="ARBA00022989"/>
    </source>
</evidence>
<dbReference type="InterPro" id="IPR001036">
    <property type="entry name" value="Acrflvin-R"/>
</dbReference>
<sequence length="1048" mass="110920">MGGFFVDRPVFAWVLSILTMLAGIASLTQLAVNQYPDIAPPTIRISASSPGATAEAVESSVTQVIEDGLTGIDGVVYMESSSRQGGASITLTFTADTDPVAAQDTVQSQVAQVERNLPDAVRQQGVSVTRSSSSILMVGALISTDGRYTTAQLGDILTQTVQGPVQRTAGVGGLNIFGSSYAMRIWLDPLSLVRFQLTPSDVLDAVRAQNTTVSVGSLGEQPTVTGQQFTATVTAQSQLTSTEDFRQILLKSDVDGGVVRLGDIARIEIGQEDYRGGSRLYGLPASGFGVNLADGANAVATSEAVRATLENLSGALPEGVEYRIAFDTTPFVELSIERVYHTLAEAAVLVIVVLLVFLQSFRATLIPIIAVPVVLLGTTAVLYAAGFSINTLTLFALVLSVGLLVDDAIVVVENVERLMEEEGLDPREATRQSMREITGALIGIVVVLSAVFLPMAFFPGAAGVIYRQFSLTIISAMVLSLGVAITLTPALCAQLLRRSDRQPIAPARAFNSGLSGLRRFYTASVGKLIRAPLMILLLLGAMTFAAWEVYQRLESSFLPTEDQGTLMARISLTDGSTSQQTLAAVEKVEAWLEENEADTVESAFVALGWGFGGGGQNAAMIFIKLKPFEERTAAERSAEAIAGRANDAFRNDRAGRIMFMQPPTVRRLGNSGGFSGYLVDYAGSGVDGLIDAADRLDQLAEADGRVEGVDTGNSEAEPSLRIDIDQQKAESLGISLSSVNSMLSTVFSGTQVNDFILAGSLRPVIVQAEADWRMQPEDISQWYARNASGEMVPFTAFVTTSWQPTAPRLSRYQGSPALSLSGSPAPGISSGQAMDAMEEMVAEIPGGFGVAWTEISYQERQSGAQAPILYALSMLIVFLALAALYESWSVPFSVMLSVPVGVLGAVVAAWLTGQQDDVYFKVGILTTIGLAARNAILIVEFAETLLESGLTLREATLKAVGQRLRPILMTTFTFMLGVLPMAIATGAGAAAQNAIGIAVLGGMAASTVIAIFLSPVLYVAVKRMTGLRLDQRLQPKVSAAGAPPAPAE</sequence>
<evidence type="ECO:0000256" key="1">
    <source>
        <dbReference type="ARBA" id="ARBA00004429"/>
    </source>
</evidence>
<evidence type="ECO:0000256" key="8">
    <source>
        <dbReference type="ARBA" id="ARBA00023136"/>
    </source>
</evidence>
<keyword evidence="4" id="KW-1003">Cell membrane</keyword>
<feature type="transmembrane region" description="Helical" evidence="9">
    <location>
        <begin position="868"/>
        <end position="885"/>
    </location>
</feature>
<dbReference type="PANTHER" id="PTHR32063">
    <property type="match status" value="1"/>
</dbReference>
<feature type="transmembrane region" description="Helical" evidence="9">
    <location>
        <begin position="918"/>
        <end position="946"/>
    </location>
</feature>
<dbReference type="Gene3D" id="1.20.1640.10">
    <property type="entry name" value="Multidrug efflux transporter AcrB transmembrane domain"/>
    <property type="match status" value="2"/>
</dbReference>
<dbReference type="SUPFAM" id="SSF82714">
    <property type="entry name" value="Multidrug efflux transporter AcrB TolC docking domain, DN and DC subdomains"/>
    <property type="match status" value="2"/>
</dbReference>
<dbReference type="SUPFAM" id="SSF82866">
    <property type="entry name" value="Multidrug efflux transporter AcrB transmembrane domain"/>
    <property type="match status" value="2"/>
</dbReference>
<protein>
    <recommendedName>
        <fullName evidence="9">Efflux pump membrane transporter</fullName>
    </recommendedName>
</protein>
<feature type="transmembrane region" description="Helical" evidence="9">
    <location>
        <begin position="437"/>
        <end position="457"/>
    </location>
</feature>
<dbReference type="Gene3D" id="3.30.70.1430">
    <property type="entry name" value="Multidrug efflux transporter AcrB pore domain"/>
    <property type="match status" value="2"/>
</dbReference>
<evidence type="ECO:0000256" key="4">
    <source>
        <dbReference type="ARBA" id="ARBA00022475"/>
    </source>
</evidence>
<evidence type="ECO:0000256" key="6">
    <source>
        <dbReference type="ARBA" id="ARBA00022692"/>
    </source>
</evidence>
<dbReference type="NCBIfam" id="NF000282">
    <property type="entry name" value="RND_permease_1"/>
    <property type="match status" value="1"/>
</dbReference>
<dbReference type="InterPro" id="IPR004764">
    <property type="entry name" value="MdtF-like"/>
</dbReference>
<dbReference type="NCBIfam" id="TIGR00915">
    <property type="entry name" value="2A0602"/>
    <property type="match status" value="1"/>
</dbReference>
<feature type="transmembrane region" description="Helical" evidence="9">
    <location>
        <begin position="892"/>
        <end position="912"/>
    </location>
</feature>
<feature type="transmembrane region" description="Helical" evidence="9">
    <location>
        <begin position="528"/>
        <end position="547"/>
    </location>
</feature>
<dbReference type="Pfam" id="PF00873">
    <property type="entry name" value="ACR_tran"/>
    <property type="match status" value="1"/>
</dbReference>
<proteinExistence type="inferred from homology"/>
<keyword evidence="7 9" id="KW-1133">Transmembrane helix</keyword>
<comment type="similarity">
    <text evidence="2 9">Belongs to the resistance-nodulation-cell division (RND) (TC 2.A.6) family.</text>
</comment>
<evidence type="ECO:0000256" key="2">
    <source>
        <dbReference type="ARBA" id="ARBA00010942"/>
    </source>
</evidence>
<evidence type="ECO:0000313" key="10">
    <source>
        <dbReference type="EMBL" id="MCQ0969836.1"/>
    </source>
</evidence>
<evidence type="ECO:0000256" key="9">
    <source>
        <dbReference type="RuleBase" id="RU364070"/>
    </source>
</evidence>
<dbReference type="RefSeq" id="WP_255328850.1">
    <property type="nucleotide sequence ID" value="NZ_JAKZEU010000002.1"/>
</dbReference>
<feature type="transmembrane region" description="Helical" evidence="9">
    <location>
        <begin position="365"/>
        <end position="386"/>
    </location>
</feature>
<reference evidence="10 11" key="1">
    <citation type="submission" date="2022-03" db="EMBL/GenBank/DDBJ databases">
        <authorList>
            <person name="He Y."/>
        </authorList>
    </citation>
    <scope>NUCLEOTIDE SEQUENCE [LARGE SCALE GENOMIC DNA]</scope>
    <source>
        <strain evidence="10 11">TK19116</strain>
    </source>
</reference>
<name>A0ABT1MNT2_9RHOB</name>
<evidence type="ECO:0000313" key="11">
    <source>
        <dbReference type="Proteomes" id="UP001203945"/>
    </source>
</evidence>
<feature type="transmembrane region" description="Helical" evidence="9">
    <location>
        <begin position="967"/>
        <end position="989"/>
    </location>
</feature>
<keyword evidence="6 9" id="KW-0812">Transmembrane</keyword>
<dbReference type="Gene3D" id="3.30.70.1320">
    <property type="entry name" value="Multidrug efflux transporter AcrB pore domain like"/>
    <property type="match status" value="1"/>
</dbReference>
<comment type="caution">
    <text evidence="10">The sequence shown here is derived from an EMBL/GenBank/DDBJ whole genome shotgun (WGS) entry which is preliminary data.</text>
</comment>
<dbReference type="SUPFAM" id="SSF82693">
    <property type="entry name" value="Multidrug efflux transporter AcrB pore domain, PN1, PN2, PC1 and PC2 subdomains"/>
    <property type="match status" value="4"/>
</dbReference>
<dbReference type="PRINTS" id="PR00702">
    <property type="entry name" value="ACRIFLAVINRP"/>
</dbReference>
<feature type="transmembrane region" description="Helical" evidence="9">
    <location>
        <begin position="995"/>
        <end position="1021"/>
    </location>
</feature>
<keyword evidence="11" id="KW-1185">Reference proteome</keyword>
<comment type="subcellular location">
    <subcellularLocation>
        <location evidence="1 9">Cell inner membrane</location>
        <topology evidence="1 9">Multi-pass membrane protein</topology>
    </subcellularLocation>
</comment>
<dbReference type="Gene3D" id="3.30.2090.10">
    <property type="entry name" value="Multidrug efflux transporter AcrB TolC docking domain, DN and DC subdomains"/>
    <property type="match status" value="2"/>
</dbReference>
<evidence type="ECO:0000256" key="5">
    <source>
        <dbReference type="ARBA" id="ARBA00022519"/>
    </source>
</evidence>
<dbReference type="Proteomes" id="UP001203945">
    <property type="component" value="Unassembled WGS sequence"/>
</dbReference>
<organism evidence="10 11">
    <name type="scientific">Paracoccus albicereus</name>
    <dbReference type="NCBI Taxonomy" id="2922394"/>
    <lineage>
        <taxon>Bacteria</taxon>
        <taxon>Pseudomonadati</taxon>
        <taxon>Pseudomonadota</taxon>
        <taxon>Alphaproteobacteria</taxon>
        <taxon>Rhodobacterales</taxon>
        <taxon>Paracoccaceae</taxon>
        <taxon>Paracoccus</taxon>
    </lineage>
</organism>
<feature type="transmembrane region" description="Helical" evidence="9">
    <location>
        <begin position="469"/>
        <end position="492"/>
    </location>
</feature>
<comment type="caution">
    <text evidence="9">Lacks conserved residue(s) required for the propagation of feature annotation.</text>
</comment>
<keyword evidence="5 9" id="KW-0997">Cell inner membrane</keyword>
<keyword evidence="3 9" id="KW-0813">Transport</keyword>
<dbReference type="Gene3D" id="3.30.70.1440">
    <property type="entry name" value="Multidrug efflux transporter AcrB pore domain"/>
    <property type="match status" value="1"/>
</dbReference>
<keyword evidence="8 9" id="KW-0472">Membrane</keyword>
<dbReference type="EMBL" id="JAKZEU010000002">
    <property type="protein sequence ID" value="MCQ0969836.1"/>
    <property type="molecule type" value="Genomic_DNA"/>
</dbReference>
<dbReference type="InterPro" id="IPR027463">
    <property type="entry name" value="AcrB_DN_DC_subdom"/>
</dbReference>
<gene>
    <name evidence="10" type="ORF">MLD63_05260</name>
</gene>
<dbReference type="PANTHER" id="PTHR32063:SF32">
    <property type="entry name" value="AMINOGLYCOSIDE EFFLUX PUMP-RELATED"/>
    <property type="match status" value="1"/>
</dbReference>
<feature type="transmembrane region" description="Helical" evidence="9">
    <location>
        <begin position="339"/>
        <end position="358"/>
    </location>
</feature>
<evidence type="ECO:0000256" key="3">
    <source>
        <dbReference type="ARBA" id="ARBA00022448"/>
    </source>
</evidence>